<dbReference type="EMBL" id="JAAEDL010000001">
    <property type="protein sequence ID" value="MBR0679169.1"/>
    <property type="molecule type" value="Genomic_DNA"/>
</dbReference>
<comment type="caution">
    <text evidence="3">The sequence shown here is derived from an EMBL/GenBank/DDBJ whole genome shotgun (WGS) entry which is preliminary data.</text>
</comment>
<dbReference type="AlphaFoldDB" id="A0A9X9X633"/>
<dbReference type="PANTHER" id="PTHR43709">
    <property type="entry name" value="ACONITATE ISOMERASE-RELATED"/>
    <property type="match status" value="1"/>
</dbReference>
<keyword evidence="4" id="KW-1185">Reference proteome</keyword>
<evidence type="ECO:0000256" key="1">
    <source>
        <dbReference type="ARBA" id="ARBA00007673"/>
    </source>
</evidence>
<dbReference type="GO" id="GO:0016853">
    <property type="term" value="F:isomerase activity"/>
    <property type="evidence" value="ECO:0007669"/>
    <property type="project" value="UniProtKB-KW"/>
</dbReference>
<dbReference type="Gene3D" id="3.10.310.10">
    <property type="entry name" value="Diaminopimelate Epimerase, Chain A, domain 1"/>
    <property type="match status" value="2"/>
</dbReference>
<gene>
    <name evidence="3" type="ORF">GXW74_01620</name>
</gene>
<reference evidence="3" key="2">
    <citation type="journal article" date="2021" name="Syst. Appl. Microbiol.">
        <title>Roseomonas hellenica sp. nov., isolated from roots of wild-growing Alkanna tinctoria.</title>
        <authorList>
            <person name="Rat A."/>
            <person name="Naranjo H.D."/>
            <person name="Lebbe L."/>
            <person name="Cnockaert M."/>
            <person name="Krigas N."/>
            <person name="Grigoriadou K."/>
            <person name="Maloupa E."/>
            <person name="Willems A."/>
        </authorList>
    </citation>
    <scope>NUCLEOTIDE SEQUENCE</scope>
    <source>
        <strain evidence="3">LMG 31228</strain>
    </source>
</reference>
<sequence length="380" mass="39754">MDQAFIPAVFLRGGSSKGVFFHAKDLPRDRARQDAIFLSVLGSPDPYGRQLDGMGGGISSLSKAVIIGPPTHPDADVDYTFAQVAVDRPLVDWSGNCGNLSSAVGPFAVDEGLVRASDGEALIRIHQVNTKRIIHARFLVRGRRAATEGDFAMAGVAGTGARIRLDFLSPGGGATGRLLPTGNAQDVLEHAGRRYRATLIDAANACVFLDAREVGLTGTESPEAIEADPARMALLDALRRQAAVRMGLAATPEAAPLAIPKVAVVAAPAAYRALDGAAIAADTHEIAVRMISMERAHRAVPLTGGMALGVACRIEGSLPHALAAPPARAEEVRLANPSGLLSVGAEVRRTEAGWHADSAVVFRTARRLMQGAVAVPTRLL</sequence>
<dbReference type="RefSeq" id="WP_211844515.1">
    <property type="nucleotide sequence ID" value="NZ_JAAEDL010000001.1"/>
</dbReference>
<evidence type="ECO:0000313" key="4">
    <source>
        <dbReference type="Proteomes" id="UP001138709"/>
    </source>
</evidence>
<keyword evidence="2" id="KW-0413">Isomerase</keyword>
<comment type="similarity">
    <text evidence="1">Belongs to the PrpF family.</text>
</comment>
<proteinExistence type="inferred from homology"/>
<accession>A0A9X9X633</accession>
<organism evidence="3 4">
    <name type="scientific">Neoroseomonas eburnea</name>
    <dbReference type="NCBI Taxonomy" id="1346889"/>
    <lineage>
        <taxon>Bacteria</taxon>
        <taxon>Pseudomonadati</taxon>
        <taxon>Pseudomonadota</taxon>
        <taxon>Alphaproteobacteria</taxon>
        <taxon>Acetobacterales</taxon>
        <taxon>Acetobacteraceae</taxon>
        <taxon>Neoroseomonas</taxon>
    </lineage>
</organism>
<name>A0A9X9X633_9PROT</name>
<protein>
    <submittedName>
        <fullName evidence="3">PrpF family protein</fullName>
    </submittedName>
</protein>
<dbReference type="SUPFAM" id="SSF54506">
    <property type="entry name" value="Diaminopimelate epimerase-like"/>
    <property type="match status" value="2"/>
</dbReference>
<dbReference type="Proteomes" id="UP001138709">
    <property type="component" value="Unassembled WGS sequence"/>
</dbReference>
<dbReference type="Pfam" id="PF04303">
    <property type="entry name" value="PrpF"/>
    <property type="match status" value="1"/>
</dbReference>
<dbReference type="InterPro" id="IPR007400">
    <property type="entry name" value="PrpF-like"/>
</dbReference>
<reference evidence="3" key="1">
    <citation type="submission" date="2020-01" db="EMBL/GenBank/DDBJ databases">
        <authorList>
            <person name="Rat A."/>
        </authorList>
    </citation>
    <scope>NUCLEOTIDE SEQUENCE</scope>
    <source>
        <strain evidence="3">LMG 31228</strain>
    </source>
</reference>
<dbReference type="PANTHER" id="PTHR43709:SF2">
    <property type="entry name" value="DUF453 DOMAIN PROTEIN (AFU_ORTHOLOGUE AFUA_6G00360)"/>
    <property type="match status" value="1"/>
</dbReference>
<evidence type="ECO:0000313" key="3">
    <source>
        <dbReference type="EMBL" id="MBR0679169.1"/>
    </source>
</evidence>
<evidence type="ECO:0000256" key="2">
    <source>
        <dbReference type="ARBA" id="ARBA00023235"/>
    </source>
</evidence>